<evidence type="ECO:0000259" key="5">
    <source>
        <dbReference type="PROSITE" id="PS51178"/>
    </source>
</evidence>
<dbReference type="NCBIfam" id="TIGR02214">
    <property type="entry name" value="spoVD_pbp"/>
    <property type="match status" value="1"/>
</dbReference>
<sequence length="725" mass="80025">MSVPTLSTKRRLIFSLFLISAVVFTLIVRLGIIQVVQGEDLKKQALEQWSRGIPVKAKRGYILDSKGKKLAISVSRDTVWCRPADIEKPEENAKIIAEILGLDKDEVYNKITSKQSIVKIKQWIEKEESRLLREASIKGIELAEDNKRYYPFGSFAAHIIGHNNVDQVGQYGIERAYNKYLTGIPGKWVKTADGAGRQLPYDEERLYEAKDGLNVVLTMDETIQHFAEKAALEVLVKNKAKNVSIIVMEPQTGDLLAMANKPDYDPNYPTVPNDEALAKSWEGLTQEELINKWYDMWRNYSINDVYEPGSTFKIITAAVGLEENVVTPNSKIYCGGYVRQIKSGKPIKCWRYYNPHGDQTFVEGVQNSCNVVFVEVGLRLGAEKMYEYIKAFGFGEPTGIPFSGEALGIIPSSSQAIKDVNLATISFGQGIAVTPIQLITAVSAIANGGNLMVPRVVKELVDSEGNVVHQYEPEIRRKVISEETSKTMMKILESVVTEGTGKSAYVPGYRVAGKTGTAQKVIDGRYADGKYIASFLAVAPANDPKIAVLVIVDEPSNGAYYGGQIAAPVAGQVVKDILSYMDVEPQFTEAEKSTTENENVTVPDVRNKSITDASKIILALGLKYTTDAYYIEGGAVVLDQFPQPGSVVKKGANLDLYIESTRRETEKIIVPDLTGKTREEALELLNQLNLRFEFSGSGIVVGQIPKAGTEVDFNSLVNVRFDNVN</sequence>
<dbReference type="InterPro" id="IPR050515">
    <property type="entry name" value="Beta-lactam/transpept"/>
</dbReference>
<evidence type="ECO:0000256" key="2">
    <source>
        <dbReference type="ARBA" id="ARBA00007171"/>
    </source>
</evidence>
<dbReference type="PROSITE" id="PS51178">
    <property type="entry name" value="PASTA"/>
    <property type="match status" value="2"/>
</dbReference>
<dbReference type="CDD" id="cd06575">
    <property type="entry name" value="PASTA_Pbp2x-like_2"/>
    <property type="match status" value="1"/>
</dbReference>
<dbReference type="Gene3D" id="3.30.10.20">
    <property type="match status" value="2"/>
</dbReference>
<dbReference type="CDD" id="cd06577">
    <property type="entry name" value="PASTA_pknB"/>
    <property type="match status" value="1"/>
</dbReference>
<dbReference type="Proteomes" id="UP000198625">
    <property type="component" value="Unassembled WGS sequence"/>
</dbReference>
<comment type="similarity">
    <text evidence="2">Belongs to the transpeptidase family.</text>
</comment>
<feature type="domain" description="PASTA" evidence="5">
    <location>
        <begin position="596"/>
        <end position="660"/>
    </location>
</feature>
<dbReference type="InterPro" id="IPR012338">
    <property type="entry name" value="Beta-lactam/transpept-like"/>
</dbReference>
<keyword evidence="4" id="KW-0812">Transmembrane</keyword>
<protein>
    <submittedName>
        <fullName evidence="6">Stage V sporulation protein D (Sporulation-specific penicillin-binding protein)</fullName>
    </submittedName>
</protein>
<dbReference type="PANTHER" id="PTHR30627">
    <property type="entry name" value="PEPTIDOGLYCAN D,D-TRANSPEPTIDASE"/>
    <property type="match status" value="1"/>
</dbReference>
<feature type="transmembrane region" description="Helical" evidence="4">
    <location>
        <begin position="12"/>
        <end position="32"/>
    </location>
</feature>
<dbReference type="InterPro" id="IPR001460">
    <property type="entry name" value="PCN-bd_Tpept"/>
</dbReference>
<dbReference type="Gene3D" id="3.40.710.10">
    <property type="entry name" value="DD-peptidase/beta-lactamase superfamily"/>
    <property type="match status" value="1"/>
</dbReference>
<dbReference type="STRING" id="415015.SAMN05660462_00036"/>
<dbReference type="GO" id="GO:0071555">
    <property type="term" value="P:cell wall organization"/>
    <property type="evidence" value="ECO:0007669"/>
    <property type="project" value="TreeGrafter"/>
</dbReference>
<proteinExistence type="inferred from homology"/>
<evidence type="ECO:0000256" key="1">
    <source>
        <dbReference type="ARBA" id="ARBA00004370"/>
    </source>
</evidence>
<evidence type="ECO:0000256" key="4">
    <source>
        <dbReference type="SAM" id="Phobius"/>
    </source>
</evidence>
<keyword evidence="4" id="KW-1133">Transmembrane helix</keyword>
<keyword evidence="7" id="KW-1185">Reference proteome</keyword>
<dbReference type="Gene3D" id="3.90.1310.10">
    <property type="entry name" value="Penicillin-binding protein 2a (Domain 2)"/>
    <property type="match status" value="1"/>
</dbReference>
<dbReference type="InterPro" id="IPR005543">
    <property type="entry name" value="PASTA_dom"/>
</dbReference>
<dbReference type="InterPro" id="IPR036138">
    <property type="entry name" value="PBP_dimer_sf"/>
</dbReference>
<dbReference type="Pfam" id="PF03717">
    <property type="entry name" value="PBP_dimer"/>
    <property type="match status" value="1"/>
</dbReference>
<evidence type="ECO:0000313" key="7">
    <source>
        <dbReference type="Proteomes" id="UP000198625"/>
    </source>
</evidence>
<keyword evidence="3 4" id="KW-0472">Membrane</keyword>
<dbReference type="InterPro" id="IPR005311">
    <property type="entry name" value="PBP_dimer"/>
</dbReference>
<dbReference type="SUPFAM" id="SSF56601">
    <property type="entry name" value="beta-lactamase/transpeptidase-like"/>
    <property type="match status" value="1"/>
</dbReference>
<dbReference type="GO" id="GO:0005886">
    <property type="term" value="C:plasma membrane"/>
    <property type="evidence" value="ECO:0007669"/>
    <property type="project" value="TreeGrafter"/>
</dbReference>
<dbReference type="Pfam" id="PF03793">
    <property type="entry name" value="PASTA"/>
    <property type="match status" value="2"/>
</dbReference>
<evidence type="ECO:0000256" key="3">
    <source>
        <dbReference type="ARBA" id="ARBA00023136"/>
    </source>
</evidence>
<comment type="subcellular location">
    <subcellularLocation>
        <location evidence="1">Membrane</location>
    </subcellularLocation>
</comment>
<dbReference type="Pfam" id="PF00905">
    <property type="entry name" value="Transpeptidase"/>
    <property type="match status" value="1"/>
</dbReference>
<dbReference type="GO" id="GO:0008658">
    <property type="term" value="F:penicillin binding"/>
    <property type="evidence" value="ECO:0007669"/>
    <property type="project" value="InterPro"/>
</dbReference>
<dbReference type="SUPFAM" id="SSF56519">
    <property type="entry name" value="Penicillin binding protein dimerisation domain"/>
    <property type="match status" value="1"/>
</dbReference>
<dbReference type="AlphaFoldDB" id="A0A1H3JWX6"/>
<evidence type="ECO:0000313" key="6">
    <source>
        <dbReference type="EMBL" id="SDY44005.1"/>
    </source>
</evidence>
<dbReference type="SUPFAM" id="SSF54184">
    <property type="entry name" value="Penicillin-binding protein 2x (pbp-2x), c-terminal domain"/>
    <property type="match status" value="2"/>
</dbReference>
<gene>
    <name evidence="6" type="ORF">SAMN05660462_00036</name>
</gene>
<dbReference type="InterPro" id="IPR011927">
    <property type="entry name" value="SpoVD_pbp"/>
</dbReference>
<reference evidence="6 7" key="1">
    <citation type="submission" date="2016-10" db="EMBL/GenBank/DDBJ databases">
        <authorList>
            <person name="de Groot N.N."/>
        </authorList>
    </citation>
    <scope>NUCLEOTIDE SEQUENCE [LARGE SCALE GENOMIC DNA]</scope>
    <source>
        <strain evidence="6 7">DSM 21650</strain>
    </source>
</reference>
<dbReference type="OrthoDB" id="9804124at2"/>
<name>A0A1H3JWX6_9FIRM</name>
<accession>A0A1H3JWX6</accession>
<organism evidence="6 7">
    <name type="scientific">Proteiniborus ethanoligenes</name>
    <dbReference type="NCBI Taxonomy" id="415015"/>
    <lineage>
        <taxon>Bacteria</taxon>
        <taxon>Bacillati</taxon>
        <taxon>Bacillota</taxon>
        <taxon>Clostridia</taxon>
        <taxon>Eubacteriales</taxon>
        <taxon>Proteiniborus</taxon>
    </lineage>
</organism>
<dbReference type="RefSeq" id="WP_091725560.1">
    <property type="nucleotide sequence ID" value="NZ_FNQE01000001.1"/>
</dbReference>
<dbReference type="SMART" id="SM00740">
    <property type="entry name" value="PASTA"/>
    <property type="match status" value="2"/>
</dbReference>
<feature type="domain" description="PASTA" evidence="5">
    <location>
        <begin position="664"/>
        <end position="723"/>
    </location>
</feature>
<dbReference type="PANTHER" id="PTHR30627:SF1">
    <property type="entry name" value="PEPTIDOGLYCAN D,D-TRANSPEPTIDASE FTSI"/>
    <property type="match status" value="1"/>
</dbReference>
<dbReference type="EMBL" id="FNQE01000001">
    <property type="protein sequence ID" value="SDY44005.1"/>
    <property type="molecule type" value="Genomic_DNA"/>
</dbReference>